<keyword evidence="13" id="KW-1185">Reference proteome</keyword>
<evidence type="ECO:0000256" key="10">
    <source>
        <dbReference type="SAM" id="MobiDB-lite"/>
    </source>
</evidence>
<dbReference type="GO" id="GO:0003899">
    <property type="term" value="F:DNA-directed RNA polymerase activity"/>
    <property type="evidence" value="ECO:0007669"/>
    <property type="project" value="UniProtKB-UniRule"/>
</dbReference>
<dbReference type="EMBL" id="RKLV01000006">
    <property type="protein sequence ID" value="MCX2819229.1"/>
    <property type="molecule type" value="Genomic_DNA"/>
</dbReference>
<dbReference type="Pfam" id="PF13662">
    <property type="entry name" value="Toprim_4"/>
    <property type="match status" value="1"/>
</dbReference>
<gene>
    <name evidence="9 12" type="primary">dnaG</name>
    <name evidence="12" type="ORF">EGH25_07670</name>
</gene>
<keyword evidence="4 9" id="KW-0548">Nucleotidyltransferase</keyword>
<dbReference type="Proteomes" id="UP001149411">
    <property type="component" value="Unassembled WGS sequence"/>
</dbReference>
<keyword evidence="8 9" id="KW-0804">Transcription</keyword>
<dbReference type="HAMAP" id="MF_00007">
    <property type="entry name" value="DNA_primase_DnaG_arc"/>
    <property type="match status" value="1"/>
</dbReference>
<dbReference type="GO" id="GO:0000178">
    <property type="term" value="C:exosome (RNase complex)"/>
    <property type="evidence" value="ECO:0007669"/>
    <property type="project" value="UniProtKB-KW"/>
</dbReference>
<evidence type="ECO:0000256" key="3">
    <source>
        <dbReference type="ARBA" id="ARBA00022679"/>
    </source>
</evidence>
<evidence type="ECO:0000313" key="13">
    <source>
        <dbReference type="Proteomes" id="UP001149411"/>
    </source>
</evidence>
<feature type="region of interest" description="Disordered" evidence="10">
    <location>
        <begin position="261"/>
        <end position="327"/>
    </location>
</feature>
<keyword evidence="7" id="KW-0460">Magnesium</keyword>
<dbReference type="InterPro" id="IPR050219">
    <property type="entry name" value="DnaG_primase"/>
</dbReference>
<evidence type="ECO:0000256" key="9">
    <source>
        <dbReference type="HAMAP-Rule" id="MF_00007"/>
    </source>
</evidence>
<evidence type="ECO:0000256" key="6">
    <source>
        <dbReference type="ARBA" id="ARBA00022723"/>
    </source>
</evidence>
<dbReference type="Gene3D" id="3.40.1360.10">
    <property type="match status" value="1"/>
</dbReference>
<dbReference type="PANTHER" id="PTHR30313:SF2">
    <property type="entry name" value="DNA PRIMASE"/>
    <property type="match status" value="1"/>
</dbReference>
<dbReference type="GO" id="GO:1990077">
    <property type="term" value="C:primosome complex"/>
    <property type="evidence" value="ECO:0007669"/>
    <property type="project" value="UniProtKB-KW"/>
</dbReference>
<dbReference type="GO" id="GO:0000428">
    <property type="term" value="C:DNA-directed RNA polymerase complex"/>
    <property type="evidence" value="ECO:0007669"/>
    <property type="project" value="UniProtKB-KW"/>
</dbReference>
<evidence type="ECO:0000259" key="11">
    <source>
        <dbReference type="PROSITE" id="PS50880"/>
    </source>
</evidence>
<evidence type="ECO:0000256" key="4">
    <source>
        <dbReference type="ARBA" id="ARBA00022695"/>
    </source>
</evidence>
<dbReference type="InterPro" id="IPR034154">
    <property type="entry name" value="TOPRIM_DnaG/twinkle"/>
</dbReference>
<evidence type="ECO:0000256" key="1">
    <source>
        <dbReference type="ARBA" id="ARBA00022478"/>
    </source>
</evidence>
<comment type="catalytic activity">
    <reaction evidence="9">
        <text>ssDNA + n NTP = ssDNA/pppN(pN)n-1 hybrid + (n-1) diphosphate.</text>
        <dbReference type="EC" id="2.7.7.101"/>
    </reaction>
</comment>
<dbReference type="GO" id="GO:0046872">
    <property type="term" value="F:metal ion binding"/>
    <property type="evidence" value="ECO:0007669"/>
    <property type="project" value="UniProtKB-KW"/>
</dbReference>
<dbReference type="InterPro" id="IPR020607">
    <property type="entry name" value="Primase_DnaG_arc"/>
</dbReference>
<keyword evidence="9" id="KW-0271">Exosome</keyword>
<evidence type="ECO:0000313" key="12">
    <source>
        <dbReference type="EMBL" id="MCX2819229.1"/>
    </source>
</evidence>
<dbReference type="InterPro" id="IPR006171">
    <property type="entry name" value="TOPRIM_dom"/>
</dbReference>
<dbReference type="GO" id="GO:0008143">
    <property type="term" value="F:poly(A) binding"/>
    <property type="evidence" value="ECO:0007669"/>
    <property type="project" value="InterPro"/>
</dbReference>
<dbReference type="RefSeq" id="WP_266087309.1">
    <property type="nucleotide sequence ID" value="NZ_RKLV01000006.1"/>
</dbReference>
<evidence type="ECO:0000256" key="7">
    <source>
        <dbReference type="ARBA" id="ARBA00022842"/>
    </source>
</evidence>
<dbReference type="SUPFAM" id="SSF56731">
    <property type="entry name" value="DNA primase core"/>
    <property type="match status" value="1"/>
</dbReference>
<proteinExistence type="inferred from homology"/>
<keyword evidence="6" id="KW-0479">Metal-binding</keyword>
<keyword evidence="3 9" id="KW-0808">Transferase</keyword>
<dbReference type="AlphaFoldDB" id="A0A9Q4GGJ8"/>
<keyword evidence="2 9" id="KW-0639">Primosome</keyword>
<feature type="compositionally biased region" description="Basic and acidic residues" evidence="10">
    <location>
        <begin position="275"/>
        <end position="302"/>
    </location>
</feature>
<comment type="function">
    <text evidence="9">RNA polymerase that catalyzes the synthesis of short RNA molecules used as primers for DNA polymerase during DNA replication. Also part of the exosome, which is a complex involved in RNA degradation. Acts as a poly(A)-binding protein that enhances the interaction between heteropolymeric, adenine-rich transcripts and the exosome.</text>
</comment>
<keyword evidence="1 9" id="KW-0240">DNA-directed RNA polymerase</keyword>
<feature type="domain" description="Toprim" evidence="11">
    <location>
        <begin position="169"/>
        <end position="243"/>
    </location>
</feature>
<dbReference type="GO" id="GO:0006269">
    <property type="term" value="P:DNA replication, synthesis of primer"/>
    <property type="evidence" value="ECO:0007669"/>
    <property type="project" value="UniProtKB-UniRule"/>
</dbReference>
<dbReference type="SMART" id="SM00493">
    <property type="entry name" value="TOPRIM"/>
    <property type="match status" value="1"/>
</dbReference>
<keyword evidence="5 9" id="KW-0235">DNA replication</keyword>
<accession>A0A9Q4GGJ8</accession>
<reference evidence="12" key="1">
    <citation type="submission" date="2022-09" db="EMBL/GenBank/DDBJ databases">
        <title>Haloadaptaus new haloarchaeum isolated from saline soil.</title>
        <authorList>
            <person name="Duran-Viseras A."/>
            <person name="Sanchez-Porro C."/>
            <person name="Ventosa A."/>
        </authorList>
    </citation>
    <scope>NUCLEOTIDE SEQUENCE</scope>
    <source>
        <strain evidence="12">F3-133</strain>
    </source>
</reference>
<dbReference type="CDD" id="cd01029">
    <property type="entry name" value="TOPRIM_primases"/>
    <property type="match status" value="1"/>
</dbReference>
<comment type="subunit">
    <text evidence="9">Forms a ternary complex with MCM helicase and DNA. Component of the archaeal exosome complex.</text>
</comment>
<organism evidence="12 13">
    <name type="scientific">Halorutilus salinus</name>
    <dbReference type="NCBI Taxonomy" id="2487751"/>
    <lineage>
        <taxon>Archaea</taxon>
        <taxon>Methanobacteriati</taxon>
        <taxon>Methanobacteriota</taxon>
        <taxon>Stenosarchaea group</taxon>
        <taxon>Halobacteria</taxon>
        <taxon>Halorutilales</taxon>
        <taxon>Halorutilaceae</taxon>
        <taxon>Halorutilus</taxon>
    </lineage>
</organism>
<dbReference type="PROSITE" id="PS50880">
    <property type="entry name" value="TOPRIM"/>
    <property type="match status" value="1"/>
</dbReference>
<protein>
    <recommendedName>
        <fullName evidence="9">DNA primase DnaG</fullName>
        <ecNumber evidence="9">2.7.7.101</ecNumber>
    </recommendedName>
</protein>
<dbReference type="PANTHER" id="PTHR30313">
    <property type="entry name" value="DNA PRIMASE"/>
    <property type="match status" value="1"/>
</dbReference>
<comment type="similarity">
    <text evidence="9">Belongs to the archaeal DnaG primase family.</text>
</comment>
<evidence type="ECO:0000256" key="2">
    <source>
        <dbReference type="ARBA" id="ARBA00022515"/>
    </source>
</evidence>
<name>A0A9Q4GGJ8_9EURY</name>
<dbReference type="GO" id="GO:0005737">
    <property type="term" value="C:cytoplasm"/>
    <property type="evidence" value="ECO:0007669"/>
    <property type="project" value="TreeGrafter"/>
</dbReference>
<sequence>MQASETTKYFIHANLRADGVVERSDVVGAIYGQTEGLLGEDLDLRDLQDSDKISRMEVDVGSSNGSSRGTVTIGSSLDRVETSVLAASLETIERIGPCEATVEVELVEDVRTTKRKEIVERAKYIHREMFDGAAMGTGEMLDEVRKGVRKGDITEYAGLPAGPNVKDSDAVLVVEGRADVLNLLKYGVKNAVGVEGTDVPDTVAELTQDRTVTAFLDSDRGGDLILKELGQVADIDYVAHPPDGRCVEDLSGEEINEALRDKRIFGGSEASDGAESGKEPAGARKTDGTESTEAGERKRTEAVETEGTGEAGEPKNADETEGEQEELPFVEKLRDADNGEAVLLDGERHEVGRVECDDFAEALRNGDGEVDSIVVGNEIDQRVLDAASQGNVETVVGSELGTVVKKPLDINIVTETELP</sequence>
<comment type="caution">
    <text evidence="12">The sequence shown here is derived from an EMBL/GenBank/DDBJ whole genome shotgun (WGS) entry which is preliminary data.</text>
</comment>
<evidence type="ECO:0000256" key="5">
    <source>
        <dbReference type="ARBA" id="ARBA00022705"/>
    </source>
</evidence>
<dbReference type="NCBIfam" id="NF003108">
    <property type="entry name" value="PRK04031.1-1"/>
    <property type="match status" value="1"/>
</dbReference>
<evidence type="ECO:0000256" key="8">
    <source>
        <dbReference type="ARBA" id="ARBA00023163"/>
    </source>
</evidence>
<dbReference type="EC" id="2.7.7.101" evidence="9"/>